<dbReference type="PANTHER" id="PTHR30632">
    <property type="entry name" value="MOLYBDATE-BINDING PERIPLASMIC PROTEIN"/>
    <property type="match status" value="1"/>
</dbReference>
<dbReference type="PANTHER" id="PTHR30632:SF0">
    <property type="entry name" value="SULFATE-BINDING PROTEIN"/>
    <property type="match status" value="1"/>
</dbReference>
<evidence type="ECO:0000256" key="5">
    <source>
        <dbReference type="SAM" id="SignalP"/>
    </source>
</evidence>
<evidence type="ECO:0000256" key="1">
    <source>
        <dbReference type="ARBA" id="ARBA00009175"/>
    </source>
</evidence>
<feature type="signal peptide" evidence="5">
    <location>
        <begin position="1"/>
        <end position="25"/>
    </location>
</feature>
<evidence type="ECO:0000256" key="2">
    <source>
        <dbReference type="ARBA" id="ARBA00022723"/>
    </source>
</evidence>
<proteinExistence type="inferred from homology"/>
<dbReference type="EMBL" id="CP104275">
    <property type="protein sequence ID" value="UWX98129.1"/>
    <property type="molecule type" value="Genomic_DNA"/>
</dbReference>
<dbReference type="SUPFAM" id="SSF53850">
    <property type="entry name" value="Periplasmic binding protein-like II"/>
    <property type="match status" value="1"/>
</dbReference>
<dbReference type="Proteomes" id="UP001059859">
    <property type="component" value="Chromosome"/>
</dbReference>
<evidence type="ECO:0000313" key="6">
    <source>
        <dbReference type="EMBL" id="UWX98129.1"/>
    </source>
</evidence>
<dbReference type="InterPro" id="IPR050682">
    <property type="entry name" value="ModA/WtpA"/>
</dbReference>
<organism evidence="6 7">
    <name type="scientific">Arthrobacter zhaoxinii</name>
    <dbReference type="NCBI Taxonomy" id="2964616"/>
    <lineage>
        <taxon>Bacteria</taxon>
        <taxon>Bacillati</taxon>
        <taxon>Actinomycetota</taxon>
        <taxon>Actinomycetes</taxon>
        <taxon>Micrococcales</taxon>
        <taxon>Micrococcaceae</taxon>
        <taxon>Arthrobacter</taxon>
    </lineage>
</organism>
<feature type="chain" id="PRO_5045818510" evidence="5">
    <location>
        <begin position="26"/>
        <end position="278"/>
    </location>
</feature>
<reference evidence="6" key="1">
    <citation type="submission" date="2022-09" db="EMBL/GenBank/DDBJ databases">
        <title>Novel species in genus Arthrobacter.</title>
        <authorList>
            <person name="Liu Y."/>
        </authorList>
    </citation>
    <scope>NUCLEOTIDE SEQUENCE</scope>
    <source>
        <strain evidence="6">Zg-Y815</strain>
    </source>
</reference>
<keyword evidence="2" id="KW-0479">Metal-binding</keyword>
<dbReference type="NCBIfam" id="TIGR01256">
    <property type="entry name" value="modA"/>
    <property type="match status" value="1"/>
</dbReference>
<protein>
    <submittedName>
        <fullName evidence="6">Molybdate ABC transporter substrate-binding protein</fullName>
    </submittedName>
</protein>
<dbReference type="RefSeq" id="WP_260653266.1">
    <property type="nucleotide sequence ID" value="NZ_CP104275.1"/>
</dbReference>
<comment type="similarity">
    <text evidence="1">Belongs to the bacterial solute-binding protein ModA family.</text>
</comment>
<sequence>MRFVHRAPRALAACAVMILTASAAACTSPGPAGTANGGGAGITVFAASSLTDVVENLDAAYDGGGRLRVNVGSSSQLVAQLESGAEADVVITADLEALEPLRNGLDRETVLASNPLVLALAAGNPAGITVLRNVAADGVRAALCAPSVPCGRATERVLKAAGLSVPAPSLEDSARSVLTKVSSGQADAGFVYRTDALAAAQAGVTYLPLEDPEPNRYPAALTQQGAGRAEAAAFYEWLTGPEAAAILAEAGFGPADPGSTPEATDPAPGSTPGSTDAP</sequence>
<dbReference type="Gene3D" id="3.40.190.10">
    <property type="entry name" value="Periplasmic binding protein-like II"/>
    <property type="match status" value="2"/>
</dbReference>
<name>A0ABY5YV19_9MICC</name>
<gene>
    <name evidence="6" type="primary">modA</name>
    <name evidence="6" type="ORF">N2K95_05560</name>
</gene>
<dbReference type="InterPro" id="IPR005950">
    <property type="entry name" value="ModA"/>
</dbReference>
<evidence type="ECO:0000256" key="3">
    <source>
        <dbReference type="ARBA" id="ARBA00022729"/>
    </source>
</evidence>
<dbReference type="Pfam" id="PF13531">
    <property type="entry name" value="SBP_bac_11"/>
    <property type="match status" value="1"/>
</dbReference>
<dbReference type="PIRSF" id="PIRSF004846">
    <property type="entry name" value="ModA"/>
    <property type="match status" value="1"/>
</dbReference>
<evidence type="ECO:0000256" key="4">
    <source>
        <dbReference type="SAM" id="MobiDB-lite"/>
    </source>
</evidence>
<dbReference type="PROSITE" id="PS51257">
    <property type="entry name" value="PROKAR_LIPOPROTEIN"/>
    <property type="match status" value="1"/>
</dbReference>
<accession>A0ABY5YV19</accession>
<keyword evidence="7" id="KW-1185">Reference proteome</keyword>
<keyword evidence="3 5" id="KW-0732">Signal</keyword>
<feature type="region of interest" description="Disordered" evidence="4">
    <location>
        <begin position="248"/>
        <end position="278"/>
    </location>
</feature>
<evidence type="ECO:0000313" key="7">
    <source>
        <dbReference type="Proteomes" id="UP001059859"/>
    </source>
</evidence>